<dbReference type="RefSeq" id="WP_139278054.1">
    <property type="nucleotide sequence ID" value="NZ_FQYU01000001.1"/>
</dbReference>
<feature type="signal peptide" evidence="1">
    <location>
        <begin position="1"/>
        <end position="22"/>
    </location>
</feature>
<accession>A0A1M6B9Z0</accession>
<protein>
    <recommendedName>
        <fullName evidence="4">Lipoprotein</fullName>
    </recommendedName>
</protein>
<keyword evidence="3" id="KW-1185">Reference proteome</keyword>
<feature type="chain" id="PRO_5009916022" description="Lipoprotein" evidence="1">
    <location>
        <begin position="23"/>
        <end position="136"/>
    </location>
</feature>
<dbReference type="Proteomes" id="UP000184543">
    <property type="component" value="Unassembled WGS sequence"/>
</dbReference>
<evidence type="ECO:0000313" key="3">
    <source>
        <dbReference type="Proteomes" id="UP000184543"/>
    </source>
</evidence>
<organism evidence="2 3">
    <name type="scientific">Pseudozobellia thermophila</name>
    <dbReference type="NCBI Taxonomy" id="192903"/>
    <lineage>
        <taxon>Bacteria</taxon>
        <taxon>Pseudomonadati</taxon>
        <taxon>Bacteroidota</taxon>
        <taxon>Flavobacteriia</taxon>
        <taxon>Flavobacteriales</taxon>
        <taxon>Flavobacteriaceae</taxon>
        <taxon>Pseudozobellia</taxon>
    </lineage>
</organism>
<dbReference type="PROSITE" id="PS51257">
    <property type="entry name" value="PROKAR_LIPOPROTEIN"/>
    <property type="match status" value="1"/>
</dbReference>
<proteinExistence type="predicted"/>
<evidence type="ECO:0008006" key="4">
    <source>
        <dbReference type="Google" id="ProtNLM"/>
    </source>
</evidence>
<dbReference type="AlphaFoldDB" id="A0A1M6B9Z0"/>
<dbReference type="OrthoDB" id="1443083at2"/>
<evidence type="ECO:0000313" key="2">
    <source>
        <dbReference type="EMBL" id="SHI45560.1"/>
    </source>
</evidence>
<reference evidence="3" key="1">
    <citation type="submission" date="2016-11" db="EMBL/GenBank/DDBJ databases">
        <authorList>
            <person name="Varghese N."/>
            <person name="Submissions S."/>
        </authorList>
    </citation>
    <scope>NUCLEOTIDE SEQUENCE [LARGE SCALE GENOMIC DNA]</scope>
    <source>
        <strain evidence="3">DSM 19858</strain>
    </source>
</reference>
<keyword evidence="1" id="KW-0732">Signal</keyword>
<sequence length="136" mass="15128">MKKCIYLLCAAVVTLMVSCSTDDDEIAQVASEAQISNKTGLSFANASGFEADQVMFKLRYGTGLEKEYGQSLVGYNYVELQEGPKTIYQIRVFKDGEIIPHTAYVNDSLGKPVEIKSTSTIQIRKDQLLQILLDHQ</sequence>
<dbReference type="EMBL" id="FQYU01000001">
    <property type="protein sequence ID" value="SHI45560.1"/>
    <property type="molecule type" value="Genomic_DNA"/>
</dbReference>
<name>A0A1M6B9Z0_9FLAO</name>
<evidence type="ECO:0000256" key="1">
    <source>
        <dbReference type="SAM" id="SignalP"/>
    </source>
</evidence>
<gene>
    <name evidence="2" type="ORF">SAMN04488513_101340</name>
</gene>